<evidence type="ECO:0000313" key="3">
    <source>
        <dbReference type="Proteomes" id="UP000177167"/>
    </source>
</evidence>
<organism evidence="2 3">
    <name type="scientific">Candidatus Yanofskybacteria bacterium RIFCSPHIGHO2_02_FULL_41_11</name>
    <dbReference type="NCBI Taxonomy" id="1802675"/>
    <lineage>
        <taxon>Bacteria</taxon>
        <taxon>Candidatus Yanofskyibacteriota</taxon>
    </lineage>
</organism>
<keyword evidence="1" id="KW-1133">Transmembrane helix</keyword>
<dbReference type="EMBL" id="MGJP01000046">
    <property type="protein sequence ID" value="OGN09032.1"/>
    <property type="molecule type" value="Genomic_DNA"/>
</dbReference>
<reference evidence="2 3" key="1">
    <citation type="journal article" date="2016" name="Nat. Commun.">
        <title>Thousands of microbial genomes shed light on interconnected biogeochemical processes in an aquifer system.</title>
        <authorList>
            <person name="Anantharaman K."/>
            <person name="Brown C.T."/>
            <person name="Hug L.A."/>
            <person name="Sharon I."/>
            <person name="Castelle C.J."/>
            <person name="Probst A.J."/>
            <person name="Thomas B.C."/>
            <person name="Singh A."/>
            <person name="Wilkins M.J."/>
            <person name="Karaoz U."/>
            <person name="Brodie E.L."/>
            <person name="Williams K.H."/>
            <person name="Hubbard S.S."/>
            <person name="Banfield J.F."/>
        </authorList>
    </citation>
    <scope>NUCLEOTIDE SEQUENCE [LARGE SCALE GENOMIC DNA]</scope>
</reference>
<feature type="transmembrane region" description="Helical" evidence="1">
    <location>
        <begin position="9"/>
        <end position="27"/>
    </location>
</feature>
<comment type="caution">
    <text evidence="2">The sequence shown here is derived from an EMBL/GenBank/DDBJ whole genome shotgun (WGS) entry which is preliminary data.</text>
</comment>
<accession>A0A1F8F7B6</accession>
<feature type="transmembrane region" description="Helical" evidence="1">
    <location>
        <begin position="33"/>
        <end position="52"/>
    </location>
</feature>
<protein>
    <submittedName>
        <fullName evidence="2">Uncharacterized protein</fullName>
    </submittedName>
</protein>
<gene>
    <name evidence="2" type="ORF">A3J46_00225</name>
</gene>
<keyword evidence="1" id="KW-0472">Membrane</keyword>
<keyword evidence="1" id="KW-0812">Transmembrane</keyword>
<dbReference type="Proteomes" id="UP000177167">
    <property type="component" value="Unassembled WGS sequence"/>
</dbReference>
<name>A0A1F8F7B6_9BACT</name>
<sequence length="77" mass="8948">MIKKLFHKLNYSNTVFKLFLFLIIFAFGTAITYGNWLVGLIGGVIVIFSLEVDEAYKRGWREGYKEALNKLANEREK</sequence>
<evidence type="ECO:0000313" key="2">
    <source>
        <dbReference type="EMBL" id="OGN09032.1"/>
    </source>
</evidence>
<evidence type="ECO:0000256" key="1">
    <source>
        <dbReference type="SAM" id="Phobius"/>
    </source>
</evidence>
<dbReference type="AlphaFoldDB" id="A0A1F8F7B6"/>
<proteinExistence type="predicted"/>